<reference evidence="1" key="1">
    <citation type="submission" date="2014-07" db="EMBL/GenBank/DDBJ databases">
        <authorList>
            <person name="Martin A.A"/>
            <person name="De Silva N."/>
        </authorList>
    </citation>
    <scope>NUCLEOTIDE SEQUENCE</scope>
</reference>
<organism evidence="1 2">
    <name type="scientific">Strongyloides venezuelensis</name>
    <name type="common">Threadworm</name>
    <dbReference type="NCBI Taxonomy" id="75913"/>
    <lineage>
        <taxon>Eukaryota</taxon>
        <taxon>Metazoa</taxon>
        <taxon>Ecdysozoa</taxon>
        <taxon>Nematoda</taxon>
        <taxon>Chromadorea</taxon>
        <taxon>Rhabditida</taxon>
        <taxon>Tylenchina</taxon>
        <taxon>Panagrolaimomorpha</taxon>
        <taxon>Strongyloidoidea</taxon>
        <taxon>Strongyloididae</taxon>
        <taxon>Strongyloides</taxon>
    </lineage>
</organism>
<name>A0A0K0G1Q4_STRVS</name>
<accession>A0A0K0G1Q4</accession>
<keyword evidence="1" id="KW-1185">Reference proteome</keyword>
<protein>
    <submittedName>
        <fullName evidence="2">Reverse transcriptase domain-containing protein</fullName>
    </submittedName>
</protein>
<dbReference type="Proteomes" id="UP000035680">
    <property type="component" value="Unassembled WGS sequence"/>
</dbReference>
<evidence type="ECO:0000313" key="2">
    <source>
        <dbReference type="WBParaSite" id="SVE_1864600.2"/>
    </source>
</evidence>
<dbReference type="AlphaFoldDB" id="A0A0K0G1Q4"/>
<reference evidence="2" key="2">
    <citation type="submission" date="2015-08" db="UniProtKB">
        <authorList>
            <consortium name="WormBaseParasite"/>
        </authorList>
    </citation>
    <scope>IDENTIFICATION</scope>
</reference>
<dbReference type="WBParaSite" id="SVE_1864600.2">
    <property type="protein sequence ID" value="SVE_1864600.2"/>
    <property type="gene ID" value="SVE_1864600"/>
</dbReference>
<sequence length="149" mass="17424">MVAVRKVNTEIFRRKLVGIDKKLIEIEYKKEFLQEKLKWLEILSYAPKDRTEMPIQHFTHNYQHYHKINLDSKYLGFKFIRSSFLSKAHQVWDIPVDEIDQPLGAEIKIPLHGMYSRQNLSSGVNRKNKAVYTGSNVLQSEDEASSEGD</sequence>
<proteinExistence type="predicted"/>
<evidence type="ECO:0000313" key="1">
    <source>
        <dbReference type="Proteomes" id="UP000035680"/>
    </source>
</evidence>